<dbReference type="AlphaFoldDB" id="A0A0R3WP37"/>
<dbReference type="STRING" id="6205.A0A0R3WP37"/>
<keyword evidence="9" id="KW-0007">Acetylation</keyword>
<feature type="compositionally biased region" description="Polar residues" evidence="12">
    <location>
        <begin position="336"/>
        <end position="345"/>
    </location>
</feature>
<dbReference type="Pfam" id="PF17772">
    <property type="entry name" value="zf-MYST"/>
    <property type="match status" value="1"/>
</dbReference>
<feature type="region of interest" description="Disordered" evidence="12">
    <location>
        <begin position="270"/>
        <end position="309"/>
    </location>
</feature>
<accession>A0A0R3WP37</accession>
<evidence type="ECO:0000313" key="14">
    <source>
        <dbReference type="EMBL" id="VDM20290.1"/>
    </source>
</evidence>
<keyword evidence="6" id="KW-0863">Zinc-finger</keyword>
<keyword evidence="15" id="KW-1185">Reference proteome</keyword>
<evidence type="ECO:0000256" key="10">
    <source>
        <dbReference type="ARBA" id="ARBA00023242"/>
    </source>
</evidence>
<evidence type="ECO:0000256" key="12">
    <source>
        <dbReference type="SAM" id="MobiDB-lite"/>
    </source>
</evidence>
<evidence type="ECO:0000256" key="7">
    <source>
        <dbReference type="ARBA" id="ARBA00022833"/>
    </source>
</evidence>
<keyword evidence="8" id="KW-0156">Chromatin regulator</keyword>
<dbReference type="GO" id="GO:0005634">
    <property type="term" value="C:nucleus"/>
    <property type="evidence" value="ECO:0007669"/>
    <property type="project" value="UniProtKB-SubCell"/>
</dbReference>
<organism evidence="16">
    <name type="scientific">Hydatigena taeniaeformis</name>
    <name type="common">Feline tapeworm</name>
    <name type="synonym">Taenia taeniaeformis</name>
    <dbReference type="NCBI Taxonomy" id="6205"/>
    <lineage>
        <taxon>Eukaryota</taxon>
        <taxon>Metazoa</taxon>
        <taxon>Spiralia</taxon>
        <taxon>Lophotrochozoa</taxon>
        <taxon>Platyhelminthes</taxon>
        <taxon>Cestoda</taxon>
        <taxon>Eucestoda</taxon>
        <taxon>Cyclophyllidea</taxon>
        <taxon>Taeniidae</taxon>
        <taxon>Hydatigera</taxon>
    </lineage>
</organism>
<dbReference type="GO" id="GO:0003682">
    <property type="term" value="F:chromatin binding"/>
    <property type="evidence" value="ECO:0007669"/>
    <property type="project" value="TreeGrafter"/>
</dbReference>
<evidence type="ECO:0000256" key="1">
    <source>
        <dbReference type="ARBA" id="ARBA00004123"/>
    </source>
</evidence>
<feature type="domain" description="MYST-type HAT" evidence="13">
    <location>
        <begin position="373"/>
        <end position="562"/>
    </location>
</feature>
<evidence type="ECO:0000256" key="9">
    <source>
        <dbReference type="ARBA" id="ARBA00022990"/>
    </source>
</evidence>
<proteinExistence type="inferred from homology"/>
<dbReference type="Gene3D" id="3.40.630.30">
    <property type="match status" value="1"/>
</dbReference>
<dbReference type="PANTHER" id="PTHR10615">
    <property type="entry name" value="HISTONE ACETYLTRANSFERASE"/>
    <property type="match status" value="1"/>
</dbReference>
<dbReference type="GO" id="GO:0006357">
    <property type="term" value="P:regulation of transcription by RNA polymerase II"/>
    <property type="evidence" value="ECO:0007669"/>
    <property type="project" value="TreeGrafter"/>
</dbReference>
<dbReference type="GO" id="GO:0008270">
    <property type="term" value="F:zinc ion binding"/>
    <property type="evidence" value="ECO:0007669"/>
    <property type="project" value="UniProtKB-KW"/>
</dbReference>
<comment type="subcellular location">
    <subcellularLocation>
        <location evidence="1 11">Nucleus</location>
    </subcellularLocation>
</comment>
<feature type="region of interest" description="Disordered" evidence="12">
    <location>
        <begin position="179"/>
        <end position="221"/>
    </location>
</feature>
<reference evidence="14 15" key="2">
    <citation type="submission" date="2018-11" db="EMBL/GenBank/DDBJ databases">
        <authorList>
            <consortium name="Pathogen Informatics"/>
        </authorList>
    </citation>
    <scope>NUCLEOTIDE SEQUENCE [LARGE SCALE GENOMIC DNA]</scope>
</reference>
<dbReference type="GO" id="GO:0004402">
    <property type="term" value="F:histone acetyltransferase activity"/>
    <property type="evidence" value="ECO:0007669"/>
    <property type="project" value="InterPro"/>
</dbReference>
<evidence type="ECO:0000256" key="2">
    <source>
        <dbReference type="ARBA" id="ARBA00010107"/>
    </source>
</evidence>
<dbReference type="InterPro" id="IPR040706">
    <property type="entry name" value="Zf-MYST"/>
</dbReference>
<dbReference type="OrthoDB" id="6265568at2759"/>
<keyword evidence="10 11" id="KW-0539">Nucleus</keyword>
<dbReference type="Proteomes" id="UP000274429">
    <property type="component" value="Unassembled WGS sequence"/>
</dbReference>
<dbReference type="PANTHER" id="PTHR10615:SF161">
    <property type="entry name" value="HISTONE ACETYLTRANSFERASE KAT7"/>
    <property type="match status" value="1"/>
</dbReference>
<sequence>MTTATQSSLDPRLEAAALCDMLTDYEIQMIQRALQSCGSANKAVTMPAKKSKASRPTKSESLLKSRRSGVLVQKTLTNWALKVEGKYKNPVTTTKLEANNILSTGHVATPRSILNTTDVVSVSSATNADVRTTRSAARRSSACTSTDVSPTLPFKRCRLGSTASVALSLRTQIRDQNELRQQRQEYSQSFAEPDTSPASKFVIQERRRQGGRRRRRHSSPTALHLIKTGIKHLRRSSGRGRSFGGVLRDSDIEENSVDTIAADFVDGKAAGEGSSKAVTNGEVIEIKGDGENENGQKKEDENDDDEEDPRFRIIRDADRKLFQNVQSRVQECLPQSLENSKQLPPTDNPRLLNNTNASSRTRTSTGSTLLREIPSRCPPRIQFGKYCITTWYSAPYPSEYARLNLLYICEYCLKYFKTEDVFKRHMSKCTTFYPPGNEIYRCQNISVFEVDGQMSKLYCQQLCILAKLFLDHKTLYYDVEPFLFYVITIHDPREGFHLVGYFSKEKRSAQKYNLSCIMVLPPYQKQAYGRFLIDFSKLASTALIPRSVLQCSLYVFLRVFGL</sequence>
<dbReference type="GO" id="GO:0000785">
    <property type="term" value="C:chromatin"/>
    <property type="evidence" value="ECO:0007669"/>
    <property type="project" value="TreeGrafter"/>
</dbReference>
<evidence type="ECO:0000256" key="3">
    <source>
        <dbReference type="ARBA" id="ARBA00013184"/>
    </source>
</evidence>
<feature type="compositionally biased region" description="Low complexity" evidence="12">
    <location>
        <begin position="352"/>
        <end position="365"/>
    </location>
</feature>
<dbReference type="InterPro" id="IPR050603">
    <property type="entry name" value="MYST_HAT"/>
</dbReference>
<keyword evidence="4" id="KW-0808">Transferase</keyword>
<feature type="compositionally biased region" description="Basic residues" evidence="12">
    <location>
        <begin position="209"/>
        <end position="218"/>
    </location>
</feature>
<dbReference type="EMBL" id="UYWX01001160">
    <property type="protein sequence ID" value="VDM20290.1"/>
    <property type="molecule type" value="Genomic_DNA"/>
</dbReference>
<evidence type="ECO:0000313" key="15">
    <source>
        <dbReference type="Proteomes" id="UP000274429"/>
    </source>
</evidence>
<evidence type="ECO:0000256" key="6">
    <source>
        <dbReference type="ARBA" id="ARBA00022771"/>
    </source>
</evidence>
<feature type="region of interest" description="Disordered" evidence="12">
    <location>
        <begin position="44"/>
        <end position="66"/>
    </location>
</feature>
<dbReference type="Pfam" id="PF01853">
    <property type="entry name" value="MOZ_SAS"/>
    <property type="match status" value="1"/>
</dbReference>
<dbReference type="EC" id="2.3.1.48" evidence="3 11"/>
<feature type="compositionally biased region" description="Basic and acidic residues" evidence="12">
    <location>
        <begin position="284"/>
        <end position="300"/>
    </location>
</feature>
<dbReference type="Gene3D" id="3.30.60.60">
    <property type="entry name" value="N-acetyl transferase-like"/>
    <property type="match status" value="1"/>
</dbReference>
<gene>
    <name evidence="14" type="ORF">TTAC_LOCUS2512</name>
</gene>
<evidence type="ECO:0000313" key="16">
    <source>
        <dbReference type="WBParaSite" id="TTAC_0000252501-mRNA-1"/>
    </source>
</evidence>
<evidence type="ECO:0000256" key="4">
    <source>
        <dbReference type="ARBA" id="ARBA00022679"/>
    </source>
</evidence>
<keyword evidence="5" id="KW-0479">Metal-binding</keyword>
<evidence type="ECO:0000256" key="5">
    <source>
        <dbReference type="ARBA" id="ARBA00022723"/>
    </source>
</evidence>
<keyword evidence="7" id="KW-0862">Zinc</keyword>
<name>A0A0R3WP37_HYDTA</name>
<protein>
    <recommendedName>
        <fullName evidence="3 11">Histone acetyltransferase</fullName>
        <ecNumber evidence="3 11">2.3.1.48</ecNumber>
    </recommendedName>
</protein>
<comment type="similarity">
    <text evidence="2 11">Belongs to the MYST (SAS/MOZ) family.</text>
</comment>
<evidence type="ECO:0000256" key="11">
    <source>
        <dbReference type="RuleBase" id="RU361211"/>
    </source>
</evidence>
<reference evidence="16" key="1">
    <citation type="submission" date="2017-02" db="UniProtKB">
        <authorList>
            <consortium name="WormBaseParasite"/>
        </authorList>
    </citation>
    <scope>IDENTIFICATION</scope>
</reference>
<dbReference type="InterPro" id="IPR002717">
    <property type="entry name" value="HAT_MYST-type"/>
</dbReference>
<dbReference type="SUPFAM" id="SSF55729">
    <property type="entry name" value="Acyl-CoA N-acyltransferases (Nat)"/>
    <property type="match status" value="1"/>
</dbReference>
<comment type="catalytic activity">
    <reaction evidence="11">
        <text>L-lysyl-[protein] + acetyl-CoA = N(6)-acetyl-L-lysyl-[protein] + CoA + H(+)</text>
        <dbReference type="Rhea" id="RHEA:45948"/>
        <dbReference type="Rhea" id="RHEA-COMP:9752"/>
        <dbReference type="Rhea" id="RHEA-COMP:10731"/>
        <dbReference type="ChEBI" id="CHEBI:15378"/>
        <dbReference type="ChEBI" id="CHEBI:29969"/>
        <dbReference type="ChEBI" id="CHEBI:57287"/>
        <dbReference type="ChEBI" id="CHEBI:57288"/>
        <dbReference type="ChEBI" id="CHEBI:61930"/>
        <dbReference type="EC" id="2.3.1.48"/>
    </reaction>
</comment>
<dbReference type="FunFam" id="3.30.60.60:FF:000001">
    <property type="entry name" value="Histone acetyltransferase"/>
    <property type="match status" value="1"/>
</dbReference>
<dbReference type="InterPro" id="IPR016181">
    <property type="entry name" value="Acyl_CoA_acyltransferase"/>
</dbReference>
<dbReference type="PROSITE" id="PS51726">
    <property type="entry name" value="MYST_HAT"/>
    <property type="match status" value="1"/>
</dbReference>
<dbReference type="WBParaSite" id="TTAC_0000252501-mRNA-1">
    <property type="protein sequence ID" value="TTAC_0000252501-mRNA-1"/>
    <property type="gene ID" value="TTAC_0000252501"/>
</dbReference>
<dbReference type="GO" id="GO:0003712">
    <property type="term" value="F:transcription coregulator activity"/>
    <property type="evidence" value="ECO:0007669"/>
    <property type="project" value="TreeGrafter"/>
</dbReference>
<evidence type="ECO:0000259" key="13">
    <source>
        <dbReference type="PROSITE" id="PS51726"/>
    </source>
</evidence>
<evidence type="ECO:0000256" key="8">
    <source>
        <dbReference type="ARBA" id="ARBA00022853"/>
    </source>
</evidence>
<feature type="region of interest" description="Disordered" evidence="12">
    <location>
        <begin position="334"/>
        <end position="365"/>
    </location>
</feature>